<proteinExistence type="predicted"/>
<name>A0ABW3QI03_9PSEU</name>
<feature type="compositionally biased region" description="Basic and acidic residues" evidence="1">
    <location>
        <begin position="99"/>
        <end position="117"/>
    </location>
</feature>
<comment type="caution">
    <text evidence="2">The sequence shown here is derived from an EMBL/GenBank/DDBJ whole genome shotgun (WGS) entry which is preliminary data.</text>
</comment>
<keyword evidence="3" id="KW-1185">Reference proteome</keyword>
<dbReference type="RefSeq" id="WP_380719471.1">
    <property type="nucleotide sequence ID" value="NZ_JBHTLK010000007.1"/>
</dbReference>
<evidence type="ECO:0000313" key="2">
    <source>
        <dbReference type="EMBL" id="MFD1146081.1"/>
    </source>
</evidence>
<feature type="region of interest" description="Disordered" evidence="1">
    <location>
        <begin position="99"/>
        <end position="129"/>
    </location>
</feature>
<dbReference type="Proteomes" id="UP001597168">
    <property type="component" value="Unassembled WGS sequence"/>
</dbReference>
<dbReference type="EMBL" id="JBHTLK010000007">
    <property type="protein sequence ID" value="MFD1146081.1"/>
    <property type="molecule type" value="Genomic_DNA"/>
</dbReference>
<reference evidence="3" key="1">
    <citation type="journal article" date="2019" name="Int. J. Syst. Evol. Microbiol.">
        <title>The Global Catalogue of Microorganisms (GCM) 10K type strain sequencing project: providing services to taxonomists for standard genome sequencing and annotation.</title>
        <authorList>
            <consortium name="The Broad Institute Genomics Platform"/>
            <consortium name="The Broad Institute Genome Sequencing Center for Infectious Disease"/>
            <person name="Wu L."/>
            <person name="Ma J."/>
        </authorList>
    </citation>
    <scope>NUCLEOTIDE SEQUENCE [LARGE SCALE GENOMIC DNA]</scope>
    <source>
        <strain evidence="3">CCUG 60214</strain>
    </source>
</reference>
<protein>
    <submittedName>
        <fullName evidence="2">Uncharacterized protein</fullName>
    </submittedName>
</protein>
<gene>
    <name evidence="2" type="ORF">ACFQ3T_02985</name>
</gene>
<evidence type="ECO:0000313" key="3">
    <source>
        <dbReference type="Proteomes" id="UP001597168"/>
    </source>
</evidence>
<accession>A0ABW3QI03</accession>
<sequence length="129" mass="14825">MDVGTRVRVVASKLDHPSAQRLDAEQFERLRAEVRTLRWVVRERLHRPEWASLIAEVEVLVERVELLDPAREREIEVPAQVCGPVERVPVERVAGDRAAERVAGDRVHADRADRSEARLQPVKRVPECR</sequence>
<evidence type="ECO:0000256" key="1">
    <source>
        <dbReference type="SAM" id="MobiDB-lite"/>
    </source>
</evidence>
<organism evidence="2 3">
    <name type="scientific">Saccharothrix hoggarensis</name>
    <dbReference type="NCBI Taxonomy" id="913853"/>
    <lineage>
        <taxon>Bacteria</taxon>
        <taxon>Bacillati</taxon>
        <taxon>Actinomycetota</taxon>
        <taxon>Actinomycetes</taxon>
        <taxon>Pseudonocardiales</taxon>
        <taxon>Pseudonocardiaceae</taxon>
        <taxon>Saccharothrix</taxon>
    </lineage>
</organism>